<feature type="compositionally biased region" description="Basic and acidic residues" evidence="1">
    <location>
        <begin position="409"/>
        <end position="430"/>
    </location>
</feature>
<protein>
    <submittedName>
        <fullName evidence="2">Uncharacterized protein</fullName>
    </submittedName>
</protein>
<accession>A0AAN6ZTD5</accession>
<dbReference type="EMBL" id="MU853554">
    <property type="protein sequence ID" value="KAK4148296.1"/>
    <property type="molecule type" value="Genomic_DNA"/>
</dbReference>
<gene>
    <name evidence="2" type="ORF">C8A04DRAFT_24103</name>
</gene>
<dbReference type="AlphaFoldDB" id="A0AAN6ZTD5"/>
<feature type="compositionally biased region" description="Basic and acidic residues" evidence="1">
    <location>
        <begin position="343"/>
        <end position="358"/>
    </location>
</feature>
<dbReference type="Proteomes" id="UP001302676">
    <property type="component" value="Unassembled WGS sequence"/>
</dbReference>
<evidence type="ECO:0000313" key="2">
    <source>
        <dbReference type="EMBL" id="KAK4148296.1"/>
    </source>
</evidence>
<reference evidence="2" key="1">
    <citation type="journal article" date="2023" name="Mol. Phylogenet. Evol.">
        <title>Genome-scale phylogeny and comparative genomics of the fungal order Sordariales.</title>
        <authorList>
            <person name="Hensen N."/>
            <person name="Bonometti L."/>
            <person name="Westerberg I."/>
            <person name="Brannstrom I.O."/>
            <person name="Guillou S."/>
            <person name="Cros-Aarteil S."/>
            <person name="Calhoun S."/>
            <person name="Haridas S."/>
            <person name="Kuo A."/>
            <person name="Mondo S."/>
            <person name="Pangilinan J."/>
            <person name="Riley R."/>
            <person name="LaButti K."/>
            <person name="Andreopoulos B."/>
            <person name="Lipzen A."/>
            <person name="Chen C."/>
            <person name="Yan M."/>
            <person name="Daum C."/>
            <person name="Ng V."/>
            <person name="Clum A."/>
            <person name="Steindorff A."/>
            <person name="Ohm R.A."/>
            <person name="Martin F."/>
            <person name="Silar P."/>
            <person name="Natvig D.O."/>
            <person name="Lalanne C."/>
            <person name="Gautier V."/>
            <person name="Ament-Velasquez S.L."/>
            <person name="Kruys A."/>
            <person name="Hutchinson M.I."/>
            <person name="Powell A.J."/>
            <person name="Barry K."/>
            <person name="Miller A.N."/>
            <person name="Grigoriev I.V."/>
            <person name="Debuchy R."/>
            <person name="Gladieux P."/>
            <person name="Hiltunen Thoren M."/>
            <person name="Johannesson H."/>
        </authorList>
    </citation>
    <scope>NUCLEOTIDE SEQUENCE</scope>
    <source>
        <strain evidence="2">CBS 141.50</strain>
    </source>
</reference>
<evidence type="ECO:0000313" key="3">
    <source>
        <dbReference type="Proteomes" id="UP001302676"/>
    </source>
</evidence>
<dbReference type="InterPro" id="IPR011990">
    <property type="entry name" value="TPR-like_helical_dom_sf"/>
</dbReference>
<feature type="region of interest" description="Disordered" evidence="1">
    <location>
        <begin position="407"/>
        <end position="436"/>
    </location>
</feature>
<feature type="region of interest" description="Disordered" evidence="1">
    <location>
        <begin position="1"/>
        <end position="141"/>
    </location>
</feature>
<dbReference type="GeneID" id="87815591"/>
<feature type="compositionally biased region" description="Basic and acidic residues" evidence="1">
    <location>
        <begin position="30"/>
        <end position="40"/>
    </location>
</feature>
<dbReference type="RefSeq" id="XP_062641667.1">
    <property type="nucleotide sequence ID" value="XM_062778978.1"/>
</dbReference>
<evidence type="ECO:0000256" key="1">
    <source>
        <dbReference type="SAM" id="MobiDB-lite"/>
    </source>
</evidence>
<feature type="region of interest" description="Disordered" evidence="1">
    <location>
        <begin position="308"/>
        <end position="369"/>
    </location>
</feature>
<feature type="compositionally biased region" description="Polar residues" evidence="1">
    <location>
        <begin position="120"/>
        <end position="134"/>
    </location>
</feature>
<organism evidence="2 3">
    <name type="scientific">Dichotomopilus funicola</name>
    <dbReference type="NCBI Taxonomy" id="1934379"/>
    <lineage>
        <taxon>Eukaryota</taxon>
        <taxon>Fungi</taxon>
        <taxon>Dikarya</taxon>
        <taxon>Ascomycota</taxon>
        <taxon>Pezizomycotina</taxon>
        <taxon>Sordariomycetes</taxon>
        <taxon>Sordariomycetidae</taxon>
        <taxon>Sordariales</taxon>
        <taxon>Chaetomiaceae</taxon>
        <taxon>Dichotomopilus</taxon>
    </lineage>
</organism>
<sequence>MGLHTCGKPVRQAAGWPPESPASQHGNQHRNLEHNEDNRMASKLAGIESWPETATDMPASPRAKWEDEDDTTLIAPAPNPAPHRHSPPPRRGPRSAYVSAVDDSLSDFDPGLPHVRGSGNPRQSNAQDDNSSELIKTPETRPISQEELVAEVKAIYAGLVVVEKKCIEIDNDPNNTKPNKLNNDQWRALVDLHRTLLHEHYDFFLAANHPWASPALKRSASKYSQPCGFPKIEVERHSILDFISQFISKLGEGADGELLKPGRRLSKASHRLTSNGLRTALPIHLALAYGLNHGGANEVALVESPASNHDDANEALSDGISSPKSAPAVPMSDVPIPVLLSRPDGRDSIMHPQRETSSAKKPAGGKPTLSERIEYHEKCYEADVDELNATDREIRVMEDALQAKRQTRRQVEERVTTTKSEIEMLKRQRDGNVSGG</sequence>
<proteinExistence type="predicted"/>
<feature type="compositionally biased region" description="Basic residues" evidence="1">
    <location>
        <begin position="82"/>
        <end position="93"/>
    </location>
</feature>
<keyword evidence="3" id="KW-1185">Reference proteome</keyword>
<name>A0AAN6ZTD5_9PEZI</name>
<reference evidence="2" key="2">
    <citation type="submission" date="2023-05" db="EMBL/GenBank/DDBJ databases">
        <authorList>
            <consortium name="Lawrence Berkeley National Laboratory"/>
            <person name="Steindorff A."/>
            <person name="Hensen N."/>
            <person name="Bonometti L."/>
            <person name="Westerberg I."/>
            <person name="Brannstrom I.O."/>
            <person name="Guillou S."/>
            <person name="Cros-Aarteil S."/>
            <person name="Calhoun S."/>
            <person name="Haridas S."/>
            <person name="Kuo A."/>
            <person name="Mondo S."/>
            <person name="Pangilinan J."/>
            <person name="Riley R."/>
            <person name="Labutti K."/>
            <person name="Andreopoulos B."/>
            <person name="Lipzen A."/>
            <person name="Chen C."/>
            <person name="Yanf M."/>
            <person name="Daum C."/>
            <person name="Ng V."/>
            <person name="Clum A."/>
            <person name="Ohm R."/>
            <person name="Martin F."/>
            <person name="Silar P."/>
            <person name="Natvig D."/>
            <person name="Lalanne C."/>
            <person name="Gautier V."/>
            <person name="Ament-Velasquez S.L."/>
            <person name="Kruys A."/>
            <person name="Hutchinson M.I."/>
            <person name="Powell A.J."/>
            <person name="Barry K."/>
            <person name="Miller A.N."/>
            <person name="Grigoriev I.V."/>
            <person name="Debuchy R."/>
            <person name="Gladieux P."/>
            <person name="Thoren M.H."/>
            <person name="Johannesson H."/>
        </authorList>
    </citation>
    <scope>NUCLEOTIDE SEQUENCE</scope>
    <source>
        <strain evidence="2">CBS 141.50</strain>
    </source>
</reference>
<comment type="caution">
    <text evidence="2">The sequence shown here is derived from an EMBL/GenBank/DDBJ whole genome shotgun (WGS) entry which is preliminary data.</text>
</comment>
<dbReference type="SUPFAM" id="SSF48452">
    <property type="entry name" value="TPR-like"/>
    <property type="match status" value="1"/>
</dbReference>